<accession>A0A437AB27</accession>
<dbReference type="AlphaFoldDB" id="A0A437AB27"/>
<name>A0A437AB27_ARTFL</name>
<evidence type="ECO:0000313" key="2">
    <source>
        <dbReference type="Proteomes" id="UP000283090"/>
    </source>
</evidence>
<evidence type="ECO:0000313" key="1">
    <source>
        <dbReference type="EMBL" id="RVD88342.1"/>
    </source>
</evidence>
<comment type="caution">
    <text evidence="1">The sequence shown here is derived from an EMBL/GenBank/DDBJ whole genome shotgun (WGS) entry which is preliminary data.</text>
</comment>
<dbReference type="Proteomes" id="UP000283090">
    <property type="component" value="Unassembled WGS sequence"/>
</dbReference>
<dbReference type="VEuPathDB" id="FungiDB:DFL_002531"/>
<gene>
    <name evidence="1" type="ORF">DFL_002531</name>
</gene>
<protein>
    <submittedName>
        <fullName evidence="1">Uncharacterized protein</fullName>
    </submittedName>
</protein>
<sequence length="172" mass="18966">MAAVRTAFTPSAHQPAPPPYPPFYDELCSHCRLPIDSRPWRDRTCACHPQYVPKYVKGNYQRARFLKLGARWSYCHCGLINVKVMLCKGFEVGFKDGRVRDFYFELAVEVEVDVAEEGGVGKKVLKAVKEGEVGRAVRMMGGGGDSEGLGSEGYRNCAGCGSTRDGDVFTGF</sequence>
<reference evidence="1 2" key="1">
    <citation type="submission" date="2019-01" db="EMBL/GenBank/DDBJ databases">
        <title>Intercellular communication is required for trap formation in the nematode-trapping fungus Duddingtonia flagrans.</title>
        <authorList>
            <person name="Youssar L."/>
            <person name="Wernet V."/>
            <person name="Hensel N."/>
            <person name="Hildebrandt H.-G."/>
            <person name="Fischer R."/>
        </authorList>
    </citation>
    <scope>NUCLEOTIDE SEQUENCE [LARGE SCALE GENOMIC DNA]</scope>
    <source>
        <strain evidence="1 2">CBS H-5679</strain>
    </source>
</reference>
<dbReference type="EMBL" id="SAEB01000003">
    <property type="protein sequence ID" value="RVD88342.1"/>
    <property type="molecule type" value="Genomic_DNA"/>
</dbReference>
<dbReference type="RefSeq" id="XP_067493886.1">
    <property type="nucleotide sequence ID" value="XM_067631331.1"/>
</dbReference>
<keyword evidence="2" id="KW-1185">Reference proteome</keyword>
<proteinExistence type="predicted"/>
<organism evidence="1 2">
    <name type="scientific">Arthrobotrys flagrans</name>
    <name type="common">Nematode-trapping fungus</name>
    <name type="synonym">Trichothecium flagrans</name>
    <dbReference type="NCBI Taxonomy" id="97331"/>
    <lineage>
        <taxon>Eukaryota</taxon>
        <taxon>Fungi</taxon>
        <taxon>Dikarya</taxon>
        <taxon>Ascomycota</taxon>
        <taxon>Pezizomycotina</taxon>
        <taxon>Orbiliomycetes</taxon>
        <taxon>Orbiliales</taxon>
        <taxon>Orbiliaceae</taxon>
        <taxon>Arthrobotrys</taxon>
    </lineage>
</organism>
<dbReference type="OrthoDB" id="10320950at2759"/>
<dbReference type="GeneID" id="93584842"/>